<dbReference type="Proteomes" id="UP000727056">
    <property type="component" value="Unassembled WGS sequence"/>
</dbReference>
<sequence>MTAPPADGAPAWPERLGGHDQEHEGEHDQEATDGPDWSGLTYQDLHGAQLPLSPAHGPAEVSEVVASGFTRDEGGAAVAAVHLASRVGAQLGPDIYGPNVERMVGDISAMMAQVDRDYARARAASGLPESEPLRTYGRTIGYVMPLPPREDTPDVTVHLLGRDAGPAGGEILVVIPVTLTWEAGDWRLRVPPSARWNGQPVAAVDGFTLFPTDG</sequence>
<proteinExistence type="predicted"/>
<feature type="compositionally biased region" description="Basic and acidic residues" evidence="1">
    <location>
        <begin position="16"/>
        <end position="30"/>
    </location>
</feature>
<feature type="domain" description="DUF8175" evidence="2">
    <location>
        <begin position="19"/>
        <end position="208"/>
    </location>
</feature>
<name>A0ABX1C658_9ACTN</name>
<evidence type="ECO:0000313" key="3">
    <source>
        <dbReference type="EMBL" id="NJQ13533.1"/>
    </source>
</evidence>
<dbReference type="InterPro" id="IPR058488">
    <property type="entry name" value="DUF8175"/>
</dbReference>
<organism evidence="3 4">
    <name type="scientific">Streptomyces bohaiensis</name>
    <dbReference type="NCBI Taxonomy" id="1431344"/>
    <lineage>
        <taxon>Bacteria</taxon>
        <taxon>Bacillati</taxon>
        <taxon>Actinomycetota</taxon>
        <taxon>Actinomycetes</taxon>
        <taxon>Kitasatosporales</taxon>
        <taxon>Streptomycetaceae</taxon>
        <taxon>Streptomyces</taxon>
    </lineage>
</organism>
<dbReference type="RefSeq" id="WP_168086367.1">
    <property type="nucleotide sequence ID" value="NZ_BHZH01000178.1"/>
</dbReference>
<protein>
    <recommendedName>
        <fullName evidence="2">DUF8175 domain-containing protein</fullName>
    </recommendedName>
</protein>
<comment type="caution">
    <text evidence="3">The sequence shown here is derived from an EMBL/GenBank/DDBJ whole genome shotgun (WGS) entry which is preliminary data.</text>
</comment>
<dbReference type="EMBL" id="JAAVJC010000002">
    <property type="protein sequence ID" value="NJQ13533.1"/>
    <property type="molecule type" value="Genomic_DNA"/>
</dbReference>
<accession>A0ABX1C658</accession>
<gene>
    <name evidence="3" type="ORF">HCN52_00850</name>
</gene>
<evidence type="ECO:0000259" key="2">
    <source>
        <dbReference type="Pfam" id="PF26526"/>
    </source>
</evidence>
<evidence type="ECO:0000313" key="4">
    <source>
        <dbReference type="Proteomes" id="UP000727056"/>
    </source>
</evidence>
<keyword evidence="4" id="KW-1185">Reference proteome</keyword>
<dbReference type="Pfam" id="PF26526">
    <property type="entry name" value="DUF8175"/>
    <property type="match status" value="1"/>
</dbReference>
<feature type="region of interest" description="Disordered" evidence="1">
    <location>
        <begin position="1"/>
        <end position="42"/>
    </location>
</feature>
<reference evidence="3 4" key="1">
    <citation type="submission" date="2020-03" db="EMBL/GenBank/DDBJ databases">
        <title>Draft genome of Streptomyces sp. ventii, isolated from the Axial Seamount in the Pacific Ocean, and resequencing of the two type strains Streptomyces lonarensis strain NCL 716 and Streptomyces bohaiensis strain 11A07.</title>
        <authorList>
            <person name="Loughran R.M."/>
            <person name="Pfannmuller K.M."/>
            <person name="Wasson B.J."/>
            <person name="Deadmond M.C."/>
            <person name="Paddock B.E."/>
            <person name="Koyack M.J."/>
            <person name="Gallegos D.A."/>
            <person name="Mitchell E.A."/>
            <person name="Ushijima B."/>
            <person name="Saw J.H."/>
            <person name="Mcphail K.L."/>
            <person name="Videau P."/>
        </authorList>
    </citation>
    <scope>NUCLEOTIDE SEQUENCE [LARGE SCALE GENOMIC DNA]</scope>
    <source>
        <strain evidence="3 4">11A07</strain>
    </source>
</reference>
<evidence type="ECO:0000256" key="1">
    <source>
        <dbReference type="SAM" id="MobiDB-lite"/>
    </source>
</evidence>